<dbReference type="AlphaFoldDB" id="A0A917ECN7"/>
<organism evidence="3 4">
    <name type="scientific">Psychroflexus salis</name>
    <dbReference type="NCBI Taxonomy" id="1526574"/>
    <lineage>
        <taxon>Bacteria</taxon>
        <taxon>Pseudomonadati</taxon>
        <taxon>Bacteroidota</taxon>
        <taxon>Flavobacteriia</taxon>
        <taxon>Flavobacteriales</taxon>
        <taxon>Flavobacteriaceae</taxon>
        <taxon>Psychroflexus</taxon>
    </lineage>
</organism>
<dbReference type="PANTHER" id="PTHR11820">
    <property type="entry name" value="ACYLPYRUVASE"/>
    <property type="match status" value="1"/>
</dbReference>
<dbReference type="Proteomes" id="UP000599688">
    <property type="component" value="Unassembled WGS sequence"/>
</dbReference>
<evidence type="ECO:0000313" key="3">
    <source>
        <dbReference type="EMBL" id="GGE21022.1"/>
    </source>
</evidence>
<name>A0A917ECN7_9FLAO</name>
<dbReference type="GO" id="GO:0018773">
    <property type="term" value="F:acetylpyruvate hydrolase activity"/>
    <property type="evidence" value="ECO:0007669"/>
    <property type="project" value="TreeGrafter"/>
</dbReference>
<dbReference type="EMBL" id="BMGL01000014">
    <property type="protein sequence ID" value="GGE21022.1"/>
    <property type="molecule type" value="Genomic_DNA"/>
</dbReference>
<dbReference type="GO" id="GO:0046872">
    <property type="term" value="F:metal ion binding"/>
    <property type="evidence" value="ECO:0007669"/>
    <property type="project" value="UniProtKB-KW"/>
</dbReference>
<sequence>MKIICIGRNYVDHINELKNLIPTSPVVFLKPDSSIIPKKNPFIIPSFSNNIHFETELVFKIDKVGKHISEKFAHKYYSKFTLGIDFTARDIQDNLKNQSLPWEISKGFDGATFVANKWFNVSDYNLDDIAFSLFKNDIQVQSAVSAQMIWKIDQLITYVSQFYTLKIGDIIFTGTPAGVGQVLNDDVLSGFIGSVKVFSLNVK</sequence>
<accession>A0A917ECN7</accession>
<comment type="caution">
    <text evidence="3">The sequence shown here is derived from an EMBL/GenBank/DDBJ whole genome shotgun (WGS) entry which is preliminary data.</text>
</comment>
<dbReference type="InterPro" id="IPR036663">
    <property type="entry name" value="Fumarylacetoacetase_C_sf"/>
</dbReference>
<dbReference type="InterPro" id="IPR011234">
    <property type="entry name" value="Fumarylacetoacetase-like_C"/>
</dbReference>
<dbReference type="Gene3D" id="3.90.850.10">
    <property type="entry name" value="Fumarylacetoacetase-like, C-terminal domain"/>
    <property type="match status" value="1"/>
</dbReference>
<keyword evidence="1" id="KW-0479">Metal-binding</keyword>
<keyword evidence="4" id="KW-1185">Reference proteome</keyword>
<keyword evidence="3" id="KW-0413">Isomerase</keyword>
<evidence type="ECO:0000313" key="4">
    <source>
        <dbReference type="Proteomes" id="UP000599688"/>
    </source>
</evidence>
<gene>
    <name evidence="3" type="ORF">GCM10010831_22620</name>
</gene>
<dbReference type="Pfam" id="PF01557">
    <property type="entry name" value="FAA_hydrolase"/>
    <property type="match status" value="1"/>
</dbReference>
<dbReference type="PANTHER" id="PTHR11820:SF7">
    <property type="entry name" value="ACYLPYRUVASE FAHD1, MITOCHONDRIAL"/>
    <property type="match status" value="1"/>
</dbReference>
<dbReference type="SUPFAM" id="SSF56529">
    <property type="entry name" value="FAH"/>
    <property type="match status" value="1"/>
</dbReference>
<protein>
    <submittedName>
        <fullName evidence="3">2-hydroxyhepta-2,4-diene-1,7-dioate isomerase</fullName>
    </submittedName>
</protein>
<evidence type="ECO:0000259" key="2">
    <source>
        <dbReference type="Pfam" id="PF01557"/>
    </source>
</evidence>
<feature type="domain" description="Fumarylacetoacetase-like C-terminal" evidence="2">
    <location>
        <begin position="2"/>
        <end position="181"/>
    </location>
</feature>
<dbReference type="RefSeq" id="WP_188406978.1">
    <property type="nucleotide sequence ID" value="NZ_BMGL01000014.1"/>
</dbReference>
<proteinExistence type="predicted"/>
<dbReference type="GO" id="GO:0016853">
    <property type="term" value="F:isomerase activity"/>
    <property type="evidence" value="ECO:0007669"/>
    <property type="project" value="UniProtKB-KW"/>
</dbReference>
<evidence type="ECO:0000256" key="1">
    <source>
        <dbReference type="ARBA" id="ARBA00022723"/>
    </source>
</evidence>
<reference evidence="3 4" key="1">
    <citation type="journal article" date="2014" name="Int. J. Syst. Evol. Microbiol.">
        <title>Complete genome sequence of Corynebacterium casei LMG S-19264T (=DSM 44701T), isolated from a smear-ripened cheese.</title>
        <authorList>
            <consortium name="US DOE Joint Genome Institute (JGI-PGF)"/>
            <person name="Walter F."/>
            <person name="Albersmeier A."/>
            <person name="Kalinowski J."/>
            <person name="Ruckert C."/>
        </authorList>
    </citation>
    <scope>NUCLEOTIDE SEQUENCE [LARGE SCALE GENOMIC DNA]</scope>
    <source>
        <strain evidence="3 4">CGMCC 1.12925</strain>
    </source>
</reference>